<dbReference type="Pfam" id="PF04348">
    <property type="entry name" value="LppC"/>
    <property type="match status" value="1"/>
</dbReference>
<dbReference type="InterPro" id="IPR007443">
    <property type="entry name" value="LpoA"/>
</dbReference>
<keyword evidence="1" id="KW-0472">Membrane</keyword>
<dbReference type="Gene3D" id="3.40.50.2300">
    <property type="match status" value="2"/>
</dbReference>
<dbReference type="PANTHER" id="PTHR38038">
    <property type="entry name" value="PENICILLIN-BINDING PROTEIN ACTIVATOR LPOA"/>
    <property type="match status" value="1"/>
</dbReference>
<dbReference type="CDD" id="cd06339">
    <property type="entry name" value="PBP1_YraM_LppC_lipoprotein-like"/>
    <property type="match status" value="1"/>
</dbReference>
<name>A0A4Q8LHU2_9GAMM</name>
<organism evidence="3 4">
    <name type="scientific">Pseudoxanthomonas winnipegensis</name>
    <dbReference type="NCBI Taxonomy" id="2480810"/>
    <lineage>
        <taxon>Bacteria</taxon>
        <taxon>Pseudomonadati</taxon>
        <taxon>Pseudomonadota</taxon>
        <taxon>Gammaproteobacteria</taxon>
        <taxon>Lysobacterales</taxon>
        <taxon>Lysobacteraceae</taxon>
        <taxon>Pseudoxanthomonas</taxon>
    </lineage>
</organism>
<dbReference type="EMBL" id="SHMC01000001">
    <property type="protein sequence ID" value="TAA28688.1"/>
    <property type="molecule type" value="Genomic_DNA"/>
</dbReference>
<dbReference type="AlphaFoldDB" id="A0A4Q8LHU2"/>
<dbReference type="SUPFAM" id="SSF53822">
    <property type="entry name" value="Periplasmic binding protein-like I"/>
    <property type="match status" value="1"/>
</dbReference>
<dbReference type="GO" id="GO:0009252">
    <property type="term" value="P:peptidoglycan biosynthetic process"/>
    <property type="evidence" value="ECO:0007669"/>
    <property type="project" value="TreeGrafter"/>
</dbReference>
<comment type="caution">
    <text evidence="3">The sequence shown here is derived from an EMBL/GenBank/DDBJ whole genome shotgun (WGS) entry which is preliminary data.</text>
</comment>
<evidence type="ECO:0000313" key="3">
    <source>
        <dbReference type="EMBL" id="TAA28688.1"/>
    </source>
</evidence>
<reference evidence="3 4" key="1">
    <citation type="submission" date="2019-02" db="EMBL/GenBank/DDBJ databases">
        <title>WGS of Pseudoxanthomonas species novum from clinical isolates.</title>
        <authorList>
            <person name="Bernier A.-M."/>
            <person name="Bernard K."/>
            <person name="Vachon A."/>
        </authorList>
    </citation>
    <scope>NUCLEOTIDE SEQUENCE [LARGE SCALE GENOMIC DNA]</scope>
    <source>
        <strain evidence="3 4">NML171200</strain>
    </source>
</reference>
<sequence length="461" mass="47770">MHTRTALLFAPALLGLLLVGCATTQVAPSAGTATRAEQNAAFIQAQQLAAQRPGLSGQALSENTRRIQALLAELDNATLTREATALPPGDPLYPLAGNALLERKLPLPRPFDHGSQWNFDANGRPPADRDGYRPPQKLAVLLPLSGPLSAAAAPVRDGLLAGYYGEHRRRPEIRFYDTASSPVDATNAYARAVADGAELVVGPLGREQVDALFRQGNLKVPVLALNRGELEPPQGAASFSLAPEAEGVSVADYLLKLERKRVLIVGGSDESSRRAADAFGKRFSEGGGVVADVLTVGDAPADLSAPLATAAGKNIDAIFLAVRGSTARALTPQLALAGLGGKTRVGTSLLVQGTGKPEEDNVLDGVIYPTETWSANGVTGLPSATTVAATLPTARGGAARLFAFGYDAWQLSAYLPRLVGNANADVRGATGTLTLDGFGTVLRAPSWATFRGGVPVPIAGG</sequence>
<accession>A0A4Q8LHU2</accession>
<feature type="chain" id="PRO_5020439344" evidence="2">
    <location>
        <begin position="23"/>
        <end position="461"/>
    </location>
</feature>
<evidence type="ECO:0000256" key="1">
    <source>
        <dbReference type="ARBA" id="ARBA00023136"/>
    </source>
</evidence>
<gene>
    <name evidence="3" type="ORF">EA660_03685</name>
</gene>
<dbReference type="GO" id="GO:0031241">
    <property type="term" value="C:periplasmic side of cell outer membrane"/>
    <property type="evidence" value="ECO:0007669"/>
    <property type="project" value="TreeGrafter"/>
</dbReference>
<dbReference type="OrthoDB" id="6708821at2"/>
<feature type="signal peptide" evidence="2">
    <location>
        <begin position="1"/>
        <end position="22"/>
    </location>
</feature>
<dbReference type="InterPro" id="IPR028082">
    <property type="entry name" value="Peripla_BP_I"/>
</dbReference>
<evidence type="ECO:0000313" key="4">
    <source>
        <dbReference type="Proteomes" id="UP000292627"/>
    </source>
</evidence>
<keyword evidence="3" id="KW-0449">Lipoprotein</keyword>
<protein>
    <submittedName>
        <fullName evidence="3">LppC family lipoprotein</fullName>
    </submittedName>
</protein>
<proteinExistence type="predicted"/>
<dbReference type="PROSITE" id="PS51257">
    <property type="entry name" value="PROKAR_LIPOPROTEIN"/>
    <property type="match status" value="1"/>
</dbReference>
<dbReference type="PANTHER" id="PTHR38038:SF1">
    <property type="entry name" value="PENICILLIN-BINDING PROTEIN ACTIVATOR LPOA"/>
    <property type="match status" value="1"/>
</dbReference>
<keyword evidence="2" id="KW-0732">Signal</keyword>
<evidence type="ECO:0000256" key="2">
    <source>
        <dbReference type="SAM" id="SignalP"/>
    </source>
</evidence>
<dbReference type="GO" id="GO:0030234">
    <property type="term" value="F:enzyme regulator activity"/>
    <property type="evidence" value="ECO:0007669"/>
    <property type="project" value="TreeGrafter"/>
</dbReference>
<dbReference type="Proteomes" id="UP000292627">
    <property type="component" value="Unassembled WGS sequence"/>
</dbReference>